<name>A0ACC2XRS1_9TREE</name>
<keyword evidence="2" id="KW-1185">Reference proteome</keyword>
<gene>
    <name evidence="1" type="ORF">QFC24_002316</name>
</gene>
<evidence type="ECO:0000313" key="1">
    <source>
        <dbReference type="EMBL" id="KAJ9126044.1"/>
    </source>
</evidence>
<sequence length="130" mass="13198">MLAAGTIFGSLNSTQVQTVLTNHVSLNTRREAIRAAWRRSRGNNTARIIAPDIPMANGVVHIIDRVLVNPIGNTEAAQSAASSYAVQATASPMATAAKGSATQSIPFSIVGAVGATIAAFASVLAGGALI</sequence>
<accession>A0ACC2XRS1</accession>
<reference evidence="1" key="1">
    <citation type="submission" date="2023-04" db="EMBL/GenBank/DDBJ databases">
        <title>Draft Genome sequencing of Naganishia species isolated from polar environments using Oxford Nanopore Technology.</title>
        <authorList>
            <person name="Leo P."/>
            <person name="Venkateswaran K."/>
        </authorList>
    </citation>
    <scope>NUCLEOTIDE SEQUENCE</scope>
    <source>
        <strain evidence="1">DBVPG 5303</strain>
    </source>
</reference>
<proteinExistence type="predicted"/>
<dbReference type="Proteomes" id="UP001234202">
    <property type="component" value="Unassembled WGS sequence"/>
</dbReference>
<comment type="caution">
    <text evidence="1">The sequence shown here is derived from an EMBL/GenBank/DDBJ whole genome shotgun (WGS) entry which is preliminary data.</text>
</comment>
<dbReference type="EMBL" id="JASBWV010000006">
    <property type="protein sequence ID" value="KAJ9126044.1"/>
    <property type="molecule type" value="Genomic_DNA"/>
</dbReference>
<organism evidence="1 2">
    <name type="scientific">Naganishia onofrii</name>
    <dbReference type="NCBI Taxonomy" id="1851511"/>
    <lineage>
        <taxon>Eukaryota</taxon>
        <taxon>Fungi</taxon>
        <taxon>Dikarya</taxon>
        <taxon>Basidiomycota</taxon>
        <taxon>Agaricomycotina</taxon>
        <taxon>Tremellomycetes</taxon>
        <taxon>Filobasidiales</taxon>
        <taxon>Filobasidiaceae</taxon>
        <taxon>Naganishia</taxon>
    </lineage>
</organism>
<protein>
    <submittedName>
        <fullName evidence="1">Uncharacterized protein</fullName>
    </submittedName>
</protein>
<evidence type="ECO:0000313" key="2">
    <source>
        <dbReference type="Proteomes" id="UP001234202"/>
    </source>
</evidence>